<dbReference type="InterPro" id="IPR040442">
    <property type="entry name" value="Pyrv_kinase-like_dom_sf"/>
</dbReference>
<evidence type="ECO:0000256" key="3">
    <source>
        <dbReference type="ARBA" id="ARBA00022842"/>
    </source>
</evidence>
<feature type="binding site" evidence="5">
    <location>
        <position position="118"/>
    </location>
    <ligand>
        <name>Mg(2+)</name>
        <dbReference type="ChEBI" id="CHEBI:18420"/>
    </ligand>
</feature>
<evidence type="ECO:0000256" key="5">
    <source>
        <dbReference type="PIRSR" id="PIRSR015582-2"/>
    </source>
</evidence>
<keyword evidence="8" id="KW-1185">Reference proteome</keyword>
<dbReference type="InterPro" id="IPR005000">
    <property type="entry name" value="Aldolase/citrate-lyase_domain"/>
</dbReference>
<sequence length="274" mass="28509">MSESTAVWTPGPAWLFCPADRPDRYAKAAERSDVAIIDLEDAVAPQEKPAAREALAAAYGGLDPERTLVRINPAATADHALDVDLVQRAGIRRVMLAKTESAADLAALGACEVVVLLETPRGVVAAREILEAEPVVGAMWGAEDLVAGLGGTSSRDAAGAYRPVAVQAQCTALLAAKAAGKLAVDAVHLAITDHDGLRVESEAAVASGFDAKALIHPTHVDIVRAAFRPDPAQVAWAERVLEGEKQHGSGVFALDGAMVDGPVLAQARRVLARS</sequence>
<feature type="binding site" evidence="5">
    <location>
        <position position="144"/>
    </location>
    <ligand>
        <name>Mg(2+)</name>
        <dbReference type="ChEBI" id="CHEBI:18420"/>
    </ligand>
</feature>
<protein>
    <submittedName>
        <fullName evidence="7">Citrate lyase subunit beta-like protein</fullName>
        <ecNumber evidence="7">4.1.-.-</ecNumber>
    </submittedName>
</protein>
<dbReference type="InterPro" id="IPR015813">
    <property type="entry name" value="Pyrv/PenolPyrv_kinase-like_dom"/>
</dbReference>
<keyword evidence="2 5" id="KW-0479">Metal-binding</keyword>
<dbReference type="GO" id="GO:0016829">
    <property type="term" value="F:lyase activity"/>
    <property type="evidence" value="ECO:0007669"/>
    <property type="project" value="UniProtKB-KW"/>
</dbReference>
<dbReference type="Gene3D" id="3.20.20.60">
    <property type="entry name" value="Phosphoenolpyruvate-binding domains"/>
    <property type="match status" value="1"/>
</dbReference>
<dbReference type="PIRSF" id="PIRSF015582">
    <property type="entry name" value="Cit_lyase_B"/>
    <property type="match status" value="1"/>
</dbReference>
<dbReference type="GO" id="GO:0000287">
    <property type="term" value="F:magnesium ion binding"/>
    <property type="evidence" value="ECO:0007669"/>
    <property type="project" value="TreeGrafter"/>
</dbReference>
<dbReference type="Pfam" id="PF03328">
    <property type="entry name" value="HpcH_HpaI"/>
    <property type="match status" value="1"/>
</dbReference>
<organism evidence="7 8">
    <name type="scientific">Nostocoides australiense Ben110</name>
    <dbReference type="NCBI Taxonomy" id="1193182"/>
    <lineage>
        <taxon>Bacteria</taxon>
        <taxon>Bacillati</taxon>
        <taxon>Actinomycetota</taxon>
        <taxon>Actinomycetes</taxon>
        <taxon>Micrococcales</taxon>
        <taxon>Intrasporangiaceae</taxon>
        <taxon>Nostocoides</taxon>
    </lineage>
</organism>
<dbReference type="EMBL" id="CAJA01000186">
    <property type="protein sequence ID" value="CCH73393.1"/>
    <property type="molecule type" value="Genomic_DNA"/>
</dbReference>
<comment type="caution">
    <text evidence="7">The sequence shown here is derived from an EMBL/GenBank/DDBJ whole genome shotgun (WGS) entry which is preliminary data.</text>
</comment>
<dbReference type="GO" id="GO:0006107">
    <property type="term" value="P:oxaloacetate metabolic process"/>
    <property type="evidence" value="ECO:0007669"/>
    <property type="project" value="TreeGrafter"/>
</dbReference>
<dbReference type="EC" id="4.1.-.-" evidence="7"/>
<dbReference type="OrthoDB" id="5172636at2"/>
<dbReference type="SUPFAM" id="SSF51621">
    <property type="entry name" value="Phosphoenolpyruvate/pyruvate domain"/>
    <property type="match status" value="1"/>
</dbReference>
<feature type="binding site" evidence="4">
    <location>
        <position position="70"/>
    </location>
    <ligand>
        <name>substrate</name>
    </ligand>
</feature>
<evidence type="ECO:0000313" key="8">
    <source>
        <dbReference type="Proteomes" id="UP000035763"/>
    </source>
</evidence>
<evidence type="ECO:0000313" key="7">
    <source>
        <dbReference type="EMBL" id="CCH73393.1"/>
    </source>
</evidence>
<evidence type="ECO:0000259" key="6">
    <source>
        <dbReference type="Pfam" id="PF03328"/>
    </source>
</evidence>
<evidence type="ECO:0000256" key="4">
    <source>
        <dbReference type="PIRSR" id="PIRSR015582-1"/>
    </source>
</evidence>
<dbReference type="Proteomes" id="UP000035763">
    <property type="component" value="Unassembled WGS sequence"/>
</dbReference>
<comment type="cofactor">
    <cofactor evidence="1">
        <name>Mg(2+)</name>
        <dbReference type="ChEBI" id="CHEBI:18420"/>
    </cofactor>
</comment>
<dbReference type="InterPro" id="IPR011206">
    <property type="entry name" value="Citrate_lyase_beta/mcl1/mcl2"/>
</dbReference>
<keyword evidence="3 5" id="KW-0460">Magnesium</keyword>
<feature type="binding site" evidence="4">
    <location>
        <position position="118"/>
    </location>
    <ligand>
        <name>substrate</name>
    </ligand>
</feature>
<dbReference type="PANTHER" id="PTHR32308:SF10">
    <property type="entry name" value="CITRATE LYASE SUBUNIT BETA"/>
    <property type="match status" value="1"/>
</dbReference>
<dbReference type="RefSeq" id="WP_048698985.1">
    <property type="nucleotide sequence ID" value="NZ_HG764815.1"/>
</dbReference>
<feature type="domain" description="HpcH/HpaI aldolase/citrate lyase" evidence="6">
    <location>
        <begin position="15"/>
        <end position="217"/>
    </location>
</feature>
<evidence type="ECO:0000256" key="2">
    <source>
        <dbReference type="ARBA" id="ARBA00022723"/>
    </source>
</evidence>
<dbReference type="AlphaFoldDB" id="W6JVB4"/>
<proteinExistence type="predicted"/>
<accession>W6JVB4</accession>
<evidence type="ECO:0000256" key="1">
    <source>
        <dbReference type="ARBA" id="ARBA00001946"/>
    </source>
</evidence>
<name>W6JVB4_9MICO</name>
<reference evidence="7 8" key="1">
    <citation type="journal article" date="2013" name="ISME J.">
        <title>A metabolic model for members of the genus Tetrasphaera involved in enhanced biological phosphorus removal.</title>
        <authorList>
            <person name="Kristiansen R."/>
            <person name="Nguyen H.T.T."/>
            <person name="Saunders A.M."/>
            <person name="Nielsen J.L."/>
            <person name="Wimmer R."/>
            <person name="Le V.Q."/>
            <person name="McIlroy S.J."/>
            <person name="Petrovski S."/>
            <person name="Seviour R.J."/>
            <person name="Calteau A."/>
            <person name="Nielsen K.L."/>
            <person name="Nielsen P.H."/>
        </authorList>
    </citation>
    <scope>NUCLEOTIDE SEQUENCE [LARGE SCALE GENOMIC DNA]</scope>
    <source>
        <strain evidence="7 8">Ben110</strain>
    </source>
</reference>
<dbReference type="STRING" id="1193182.BN11_2660005"/>
<dbReference type="PANTHER" id="PTHR32308">
    <property type="entry name" value="LYASE BETA SUBUNIT, PUTATIVE (AFU_ORTHOLOGUE AFUA_4G13030)-RELATED"/>
    <property type="match status" value="1"/>
</dbReference>
<keyword evidence="7" id="KW-0456">Lyase</keyword>
<gene>
    <name evidence="7" type="primary">citE</name>
    <name evidence="7" type="ORF">BN11_2660005</name>
</gene>